<dbReference type="SUPFAM" id="SSF55048">
    <property type="entry name" value="Probable ACP-binding domain of malonyl-CoA ACP transacylase"/>
    <property type="match status" value="1"/>
</dbReference>
<evidence type="ECO:0000313" key="2">
    <source>
        <dbReference type="EMBL" id="CAH2409605.1"/>
    </source>
</evidence>
<organism evidence="2 3">
    <name type="scientific">Mesorhizobium escarrei</name>
    <dbReference type="NCBI Taxonomy" id="666018"/>
    <lineage>
        <taxon>Bacteria</taxon>
        <taxon>Pseudomonadati</taxon>
        <taxon>Pseudomonadota</taxon>
        <taxon>Alphaproteobacteria</taxon>
        <taxon>Hyphomicrobiales</taxon>
        <taxon>Phyllobacteriaceae</taxon>
        <taxon>Mesorhizobium</taxon>
    </lineage>
</organism>
<dbReference type="EMBL" id="CAKXZT010000191">
    <property type="protein sequence ID" value="CAH2409605.1"/>
    <property type="molecule type" value="Genomic_DNA"/>
</dbReference>
<sequence length="310" mass="32066">MTLAILCSGQGPQHPNMFALTGNAPEAADLFAHAAALLGGQDPREMIQTDTNAAVHQNRVGQILCTVQALAAAATLRAAWPRRLIIAGYSVGEVAAWGVAGLVEATVALDLVARRAEAMDAASAVGDGLLFIRGLSRNTVDALCKHHNAAVAIVNPGDAYILGGAGEALDALAADAKGMGAARIVRVAVNVASHTARLAAASVEFRKVLDETPIKRRPNMGVRLFSGIDGTSMLDIPAGLDKLAAQISHTVQWAACLEGCMEAGASGFLELGPGRALAEMAGSTYPRIPARGIEDFRSVNGARSWLAEFG</sequence>
<dbReference type="PANTHER" id="PTHR42681">
    <property type="entry name" value="MALONYL-COA-ACYL CARRIER PROTEIN TRANSACYLASE, MITOCHONDRIAL"/>
    <property type="match status" value="1"/>
</dbReference>
<accession>A0ABM9EJP3</accession>
<evidence type="ECO:0000313" key="3">
    <source>
        <dbReference type="Proteomes" id="UP001153050"/>
    </source>
</evidence>
<feature type="domain" description="Malonyl-CoA:ACP transacylase (MAT)" evidence="1">
    <location>
        <begin position="6"/>
        <end position="297"/>
    </location>
</feature>
<dbReference type="EC" id="2.3.1.39" evidence="2"/>
<comment type="caution">
    <text evidence="2">The sequence shown here is derived from an EMBL/GenBank/DDBJ whole genome shotgun (WGS) entry which is preliminary data.</text>
</comment>
<dbReference type="SUPFAM" id="SSF52151">
    <property type="entry name" value="FabD/lysophospholipase-like"/>
    <property type="match status" value="1"/>
</dbReference>
<keyword evidence="2" id="KW-0012">Acyltransferase</keyword>
<dbReference type="InterPro" id="IPR050858">
    <property type="entry name" value="Mal-CoA-ACP_Trans/PKS_FabD"/>
</dbReference>
<protein>
    <submittedName>
        <fullName evidence="2">Malonyl CoA acyl carrier protein transacylase</fullName>
        <ecNumber evidence="2">2.3.1.39</ecNumber>
    </submittedName>
</protein>
<reference evidence="2 3" key="1">
    <citation type="submission" date="2022-03" db="EMBL/GenBank/DDBJ databases">
        <authorList>
            <person name="Brunel B."/>
        </authorList>
    </citation>
    <scope>NUCLEOTIDE SEQUENCE [LARGE SCALE GENOMIC DNA]</scope>
    <source>
        <strain evidence="2">STM5069sample</strain>
    </source>
</reference>
<gene>
    <name evidence="2" type="ORF">MES5069_900006</name>
</gene>
<name>A0ABM9EJP3_9HYPH</name>
<proteinExistence type="predicted"/>
<dbReference type="Pfam" id="PF00698">
    <property type="entry name" value="Acyl_transf_1"/>
    <property type="match status" value="1"/>
</dbReference>
<dbReference type="InterPro" id="IPR001227">
    <property type="entry name" value="Ac_transferase_dom_sf"/>
</dbReference>
<dbReference type="InterPro" id="IPR014043">
    <property type="entry name" value="Acyl_transferase_dom"/>
</dbReference>
<dbReference type="Gene3D" id="3.30.70.250">
    <property type="entry name" value="Malonyl-CoA ACP transacylase, ACP-binding"/>
    <property type="match status" value="1"/>
</dbReference>
<dbReference type="Gene3D" id="3.40.366.10">
    <property type="entry name" value="Malonyl-Coenzyme A Acyl Carrier Protein, domain 2"/>
    <property type="match status" value="1"/>
</dbReference>
<dbReference type="Proteomes" id="UP001153050">
    <property type="component" value="Unassembled WGS sequence"/>
</dbReference>
<dbReference type="RefSeq" id="WP_254022643.1">
    <property type="nucleotide sequence ID" value="NZ_CAKXZT010000191.1"/>
</dbReference>
<keyword evidence="3" id="KW-1185">Reference proteome</keyword>
<dbReference type="PANTHER" id="PTHR42681:SF6">
    <property type="entry name" value="BLL0263 PROTEIN"/>
    <property type="match status" value="1"/>
</dbReference>
<dbReference type="GO" id="GO:0004314">
    <property type="term" value="F:[acyl-carrier-protein] S-malonyltransferase activity"/>
    <property type="evidence" value="ECO:0007669"/>
    <property type="project" value="UniProtKB-EC"/>
</dbReference>
<dbReference type="InterPro" id="IPR016035">
    <property type="entry name" value="Acyl_Trfase/lysoPLipase"/>
</dbReference>
<dbReference type="SMART" id="SM00827">
    <property type="entry name" value="PKS_AT"/>
    <property type="match status" value="1"/>
</dbReference>
<keyword evidence="2" id="KW-0808">Transferase</keyword>
<dbReference type="InterPro" id="IPR016036">
    <property type="entry name" value="Malonyl_transacylase_ACP-bd"/>
</dbReference>
<evidence type="ECO:0000259" key="1">
    <source>
        <dbReference type="SMART" id="SM00827"/>
    </source>
</evidence>